<proteinExistence type="predicted"/>
<comment type="caution">
    <text evidence="1">The sequence shown here is derived from an EMBL/GenBank/DDBJ whole genome shotgun (WGS) entry which is preliminary data.</text>
</comment>
<reference evidence="2" key="1">
    <citation type="journal article" date="2017" name="Plant J.">
        <title>The pomegranate (Punica granatum L.) genome and the genomics of punicalagin biosynthesis.</title>
        <authorList>
            <person name="Qin G."/>
            <person name="Xu C."/>
            <person name="Ming R."/>
            <person name="Tang H."/>
            <person name="Guyot R."/>
            <person name="Kramer E.M."/>
            <person name="Hu Y."/>
            <person name="Yi X."/>
            <person name="Qi Y."/>
            <person name="Xu X."/>
            <person name="Gao Z."/>
            <person name="Pan H."/>
            <person name="Jian J."/>
            <person name="Tian Y."/>
            <person name="Yue Z."/>
            <person name="Xu Y."/>
        </authorList>
    </citation>
    <scope>NUCLEOTIDE SEQUENCE [LARGE SCALE GENOMIC DNA]</scope>
    <source>
        <strain evidence="2">cv. Dabenzi</strain>
    </source>
</reference>
<dbReference type="EMBL" id="MTKT01004486">
    <property type="protein sequence ID" value="OWM71314.1"/>
    <property type="molecule type" value="Genomic_DNA"/>
</dbReference>
<evidence type="ECO:0000313" key="1">
    <source>
        <dbReference type="EMBL" id="OWM71314.1"/>
    </source>
</evidence>
<dbReference type="AlphaFoldDB" id="A0A218WEN8"/>
<sequence>MELNNVRDMRDGYLISASWGDLVKLTNLLQALYHLGSFYLVNFELGTLESNRAKLTRFVSQDPIFRTDGGKRSP</sequence>
<protein>
    <submittedName>
        <fullName evidence="1">Uncharacterized protein</fullName>
    </submittedName>
</protein>
<organism evidence="1 2">
    <name type="scientific">Punica granatum</name>
    <name type="common">Pomegranate</name>
    <dbReference type="NCBI Taxonomy" id="22663"/>
    <lineage>
        <taxon>Eukaryota</taxon>
        <taxon>Viridiplantae</taxon>
        <taxon>Streptophyta</taxon>
        <taxon>Embryophyta</taxon>
        <taxon>Tracheophyta</taxon>
        <taxon>Spermatophyta</taxon>
        <taxon>Magnoliopsida</taxon>
        <taxon>eudicotyledons</taxon>
        <taxon>Gunneridae</taxon>
        <taxon>Pentapetalae</taxon>
        <taxon>rosids</taxon>
        <taxon>malvids</taxon>
        <taxon>Myrtales</taxon>
        <taxon>Lythraceae</taxon>
        <taxon>Punica</taxon>
    </lineage>
</organism>
<accession>A0A218WEN8</accession>
<gene>
    <name evidence="1" type="ORF">CDL15_Pgr011442</name>
</gene>
<name>A0A218WEN8_PUNGR</name>
<evidence type="ECO:0000313" key="2">
    <source>
        <dbReference type="Proteomes" id="UP000197138"/>
    </source>
</evidence>
<dbReference type="Proteomes" id="UP000197138">
    <property type="component" value="Unassembled WGS sequence"/>
</dbReference>